<accession>A0A4V1IK09</accession>
<protein>
    <submittedName>
        <fullName evidence="1">Uncharacterized protein</fullName>
    </submittedName>
</protein>
<evidence type="ECO:0000313" key="1">
    <source>
        <dbReference type="EMBL" id="QCW83265.1"/>
    </source>
</evidence>
<dbReference type="AlphaFoldDB" id="A0A4V1IK09"/>
<gene>
    <name evidence="1" type="ORF">EQU24_14205</name>
</gene>
<name>A0A4V1IK09_METBY</name>
<keyword evidence="2" id="KW-1185">Reference proteome</keyword>
<reference evidence="2" key="1">
    <citation type="journal article" date="2019" name="J. Bacteriol.">
        <title>A Mutagenic Screen Identifies a TonB-Dependent Receptor Required for the Lanthanide Metal Switch in the Type I Methanotroph 'Methylotuvimicrobium buryatense' 5GB1C.</title>
        <authorList>
            <person name="Groom J.D."/>
            <person name="Ford S.M."/>
            <person name="Pesesky M.W."/>
            <person name="Lidstrom M.E."/>
        </authorList>
    </citation>
    <scope>NUCLEOTIDE SEQUENCE [LARGE SCALE GENOMIC DNA]</scope>
    <source>
        <strain evidence="2">5GB1C</strain>
    </source>
</reference>
<dbReference type="EMBL" id="CP035467">
    <property type="protein sequence ID" value="QCW83265.1"/>
    <property type="molecule type" value="Genomic_DNA"/>
</dbReference>
<sequence length="81" mass="9872">MRIELDSREKELIHKYWYVVPKNIKSQLVNKRRKTVDIEPDELKDLIGYLSLECNHCNSNSLAFELDELCEKLEYYDHYRH</sequence>
<organism evidence="1 2">
    <name type="scientific">Methylotuvimicrobium buryatense</name>
    <name type="common">Methylomicrobium buryatense</name>
    <dbReference type="NCBI Taxonomy" id="95641"/>
    <lineage>
        <taxon>Bacteria</taxon>
        <taxon>Pseudomonadati</taxon>
        <taxon>Pseudomonadota</taxon>
        <taxon>Gammaproteobacteria</taxon>
        <taxon>Methylococcales</taxon>
        <taxon>Methylococcaceae</taxon>
        <taxon>Methylotuvimicrobium</taxon>
    </lineage>
</organism>
<dbReference type="KEGG" id="mbur:EQU24_14205"/>
<dbReference type="RefSeq" id="WP_144053568.1">
    <property type="nucleotide sequence ID" value="NZ_CP035467.1"/>
</dbReference>
<evidence type="ECO:0000313" key="2">
    <source>
        <dbReference type="Proteomes" id="UP000305881"/>
    </source>
</evidence>
<dbReference type="STRING" id="675511.GCA_000341735_00207"/>
<proteinExistence type="predicted"/>
<dbReference type="Proteomes" id="UP000305881">
    <property type="component" value="Chromosome"/>
</dbReference>